<dbReference type="Proteomes" id="UP001158576">
    <property type="component" value="Chromosome 2"/>
</dbReference>
<dbReference type="InterPro" id="IPR050328">
    <property type="entry name" value="Dev_Immune_Receptor"/>
</dbReference>
<protein>
    <submittedName>
        <fullName evidence="5">Oidioi.mRNA.OKI2018_I69.chr2.g5199.t1.cds</fullName>
    </submittedName>
</protein>
<dbReference type="Gene3D" id="3.80.10.10">
    <property type="entry name" value="Ribonuclease Inhibitor"/>
    <property type="match status" value="2"/>
</dbReference>
<dbReference type="InterPro" id="IPR001611">
    <property type="entry name" value="Leu-rich_rpt"/>
</dbReference>
<dbReference type="InterPro" id="IPR003591">
    <property type="entry name" value="Leu-rich_rpt_typical-subtyp"/>
</dbReference>
<organism evidence="5 6">
    <name type="scientific">Oikopleura dioica</name>
    <name type="common">Tunicate</name>
    <dbReference type="NCBI Taxonomy" id="34765"/>
    <lineage>
        <taxon>Eukaryota</taxon>
        <taxon>Metazoa</taxon>
        <taxon>Chordata</taxon>
        <taxon>Tunicata</taxon>
        <taxon>Appendicularia</taxon>
        <taxon>Copelata</taxon>
        <taxon>Oikopleuridae</taxon>
        <taxon>Oikopleura</taxon>
    </lineage>
</organism>
<dbReference type="PROSITE" id="PS51450">
    <property type="entry name" value="LRR"/>
    <property type="match status" value="2"/>
</dbReference>
<name>A0ABN7T403_OIKDI</name>
<reference evidence="5 6" key="1">
    <citation type="submission" date="2021-04" db="EMBL/GenBank/DDBJ databases">
        <authorList>
            <person name="Bliznina A."/>
        </authorList>
    </citation>
    <scope>NUCLEOTIDE SEQUENCE [LARGE SCALE GENOMIC DNA]</scope>
</reference>
<evidence type="ECO:0000256" key="3">
    <source>
        <dbReference type="ARBA" id="ARBA00022737"/>
    </source>
</evidence>
<dbReference type="SMART" id="SM00369">
    <property type="entry name" value="LRR_TYP"/>
    <property type="match status" value="6"/>
</dbReference>
<dbReference type="EMBL" id="OU015567">
    <property type="protein sequence ID" value="CAG5110843.1"/>
    <property type="molecule type" value="Genomic_DNA"/>
</dbReference>
<dbReference type="SUPFAM" id="SSF52058">
    <property type="entry name" value="L domain-like"/>
    <property type="match status" value="1"/>
</dbReference>
<feature type="chain" id="PRO_5046805542" evidence="4">
    <location>
        <begin position="18"/>
        <end position="347"/>
    </location>
</feature>
<evidence type="ECO:0000313" key="6">
    <source>
        <dbReference type="Proteomes" id="UP001158576"/>
    </source>
</evidence>
<keyword evidence="1" id="KW-0433">Leucine-rich repeat</keyword>
<dbReference type="PANTHER" id="PTHR24373:SF275">
    <property type="entry name" value="TIR DOMAIN-CONTAINING PROTEIN"/>
    <property type="match status" value="1"/>
</dbReference>
<dbReference type="Pfam" id="PF13855">
    <property type="entry name" value="LRR_8"/>
    <property type="match status" value="2"/>
</dbReference>
<evidence type="ECO:0000256" key="2">
    <source>
        <dbReference type="ARBA" id="ARBA00022729"/>
    </source>
</evidence>
<keyword evidence="6" id="KW-1185">Reference proteome</keyword>
<dbReference type="SMART" id="SM00365">
    <property type="entry name" value="LRR_SD22"/>
    <property type="match status" value="2"/>
</dbReference>
<dbReference type="PRINTS" id="PR00019">
    <property type="entry name" value="LEURICHRPT"/>
</dbReference>
<sequence>MKLSGALFGLVAENAAAFNCTESCTCSEDLVQCISGELTEAPESFPDQIQLIDIRNNMIEYFALKKLPSLDLKYMYLSNNSIEQIEDLNRHSFPELEELDLSNNKLKWLPMGMLRRMSMLQRLDLSFNSLVSLSTIRIPSSLSFASFQANRIESIPKRGFLDVAHNLAILDLSLNKIETVRTGAFNNAHNLQKLDLSSNIIDNLQNHAFSGLSNCRELSLRDNLINDIMPNVLKNFGSDVPQIPGGRNIIDLRNNELFTILDDWISVFGPSTDECNDSFCPKTTEILLQSNPLFCDCGLQEVRDRYGRFIGDLEYAKCVNNNFDEPVTLAKFQDDSCCAPELTLLIN</sequence>
<keyword evidence="3" id="KW-0677">Repeat</keyword>
<evidence type="ECO:0000313" key="5">
    <source>
        <dbReference type="EMBL" id="CAG5110843.1"/>
    </source>
</evidence>
<proteinExistence type="predicted"/>
<keyword evidence="2 4" id="KW-0732">Signal</keyword>
<dbReference type="PANTHER" id="PTHR24373">
    <property type="entry name" value="SLIT RELATED LEUCINE-RICH REPEAT NEURONAL PROTEIN"/>
    <property type="match status" value="1"/>
</dbReference>
<gene>
    <name evidence="5" type="ORF">OKIOD_LOCUS13964</name>
</gene>
<feature type="signal peptide" evidence="4">
    <location>
        <begin position="1"/>
        <end position="17"/>
    </location>
</feature>
<evidence type="ECO:0000256" key="1">
    <source>
        <dbReference type="ARBA" id="ARBA00022614"/>
    </source>
</evidence>
<accession>A0ABN7T403</accession>
<dbReference type="InterPro" id="IPR032675">
    <property type="entry name" value="LRR_dom_sf"/>
</dbReference>
<evidence type="ECO:0000256" key="4">
    <source>
        <dbReference type="SAM" id="SignalP"/>
    </source>
</evidence>